<dbReference type="PANTHER" id="PTHR48438">
    <property type="entry name" value="ALPHA-(1,3)-FUCOSYLTRANSFERASE C-RELATED"/>
    <property type="match status" value="1"/>
</dbReference>
<evidence type="ECO:0000256" key="11">
    <source>
        <dbReference type="ARBA" id="ARBA00023180"/>
    </source>
</evidence>
<keyword evidence="5 12" id="KW-0808">Transferase</keyword>
<dbReference type="Pfam" id="PF17039">
    <property type="entry name" value="Glyco_tran_10_N"/>
    <property type="match status" value="1"/>
</dbReference>
<dbReference type="SUPFAM" id="SSF53756">
    <property type="entry name" value="UDP-Glycosyltransferase/glycogen phosphorylase"/>
    <property type="match status" value="1"/>
</dbReference>
<evidence type="ECO:0000313" key="15">
    <source>
        <dbReference type="EMBL" id="OWF45033.1"/>
    </source>
</evidence>
<feature type="domain" description="Fucosyltransferase C-terminal" evidence="13">
    <location>
        <begin position="202"/>
        <end position="375"/>
    </location>
</feature>
<evidence type="ECO:0000256" key="8">
    <source>
        <dbReference type="ARBA" id="ARBA00022989"/>
    </source>
</evidence>
<comment type="pathway">
    <text evidence="2">Protein modification; protein glycosylation.</text>
</comment>
<dbReference type="GO" id="GO:0008417">
    <property type="term" value="F:fucosyltransferase activity"/>
    <property type="evidence" value="ECO:0007669"/>
    <property type="project" value="InterPro"/>
</dbReference>
<evidence type="ECO:0000259" key="13">
    <source>
        <dbReference type="Pfam" id="PF00852"/>
    </source>
</evidence>
<feature type="domain" description="Fucosyltransferase N-terminal" evidence="14">
    <location>
        <begin position="70"/>
        <end position="181"/>
    </location>
</feature>
<evidence type="ECO:0000256" key="12">
    <source>
        <dbReference type="RuleBase" id="RU003832"/>
    </source>
</evidence>
<evidence type="ECO:0000313" key="16">
    <source>
        <dbReference type="Proteomes" id="UP000242188"/>
    </source>
</evidence>
<dbReference type="InterPro" id="IPR055270">
    <property type="entry name" value="Glyco_tran_10_C"/>
</dbReference>
<dbReference type="Gene3D" id="3.40.50.11660">
    <property type="entry name" value="Glycosyl transferase family 10, C-terminal domain"/>
    <property type="match status" value="1"/>
</dbReference>
<evidence type="ECO:0000256" key="3">
    <source>
        <dbReference type="ARBA" id="ARBA00008919"/>
    </source>
</evidence>
<proteinExistence type="inferred from homology"/>
<comment type="subcellular location">
    <subcellularLocation>
        <location evidence="1">Golgi apparatus membrane</location>
        <topology evidence="1">Single-pass type II membrane protein</topology>
    </subcellularLocation>
    <subcellularLocation>
        <location evidence="12">Golgi apparatus</location>
        <location evidence="12">Golgi stack membrane</location>
        <topology evidence="12">Single-pass type II membrane protein</topology>
    </subcellularLocation>
</comment>
<dbReference type="PANTHER" id="PTHR48438:SF1">
    <property type="entry name" value="ALPHA-(1,3)-FUCOSYLTRANSFERASE C-RELATED"/>
    <property type="match status" value="1"/>
</dbReference>
<keyword evidence="10" id="KW-0472">Membrane</keyword>
<gene>
    <name evidence="15" type="ORF">KP79_PYT07841</name>
</gene>
<dbReference type="GO" id="GO:0000139">
    <property type="term" value="C:Golgi membrane"/>
    <property type="evidence" value="ECO:0007669"/>
    <property type="project" value="UniProtKB-SubCell"/>
</dbReference>
<dbReference type="OrthoDB" id="427096at2759"/>
<protein>
    <recommendedName>
        <fullName evidence="12">Fucosyltransferase</fullName>
        <ecNumber evidence="12">2.4.1.-</ecNumber>
    </recommendedName>
</protein>
<accession>A0A210Q8H1</accession>
<evidence type="ECO:0000256" key="6">
    <source>
        <dbReference type="ARBA" id="ARBA00022692"/>
    </source>
</evidence>
<dbReference type="EC" id="2.4.1.-" evidence="12"/>
<dbReference type="GO" id="GO:0032580">
    <property type="term" value="C:Golgi cisterna membrane"/>
    <property type="evidence" value="ECO:0007669"/>
    <property type="project" value="UniProtKB-SubCell"/>
</dbReference>
<evidence type="ECO:0000259" key="14">
    <source>
        <dbReference type="Pfam" id="PF17039"/>
    </source>
</evidence>
<keyword evidence="7" id="KW-0735">Signal-anchor</keyword>
<dbReference type="Proteomes" id="UP000242188">
    <property type="component" value="Unassembled WGS sequence"/>
</dbReference>
<sequence>MSLVIGRCRKNYLLEYEGIYHQDKKISPYENFQKSAIFLINLQRHSDTGVLQQPVMLIDIHNTSHWVNKTSKTVLIWTGFFSDETWVDSFKNAFKLCKFKCIATADKSQIKSADAVVFHLRDINSTIPDYRDESQVWIVINAEAPPNVFRYSVSRDLRRVNNMFNWTLTYRRDSTIHAFYGRFGPLSKEEQLEYTPINYAATKSKMAASIVSDCLDNANRNRILQKLARYINLHQYGGCGTLSCPRTSESICTSSQYRFRIAFENSNCRDYITEKFWNSLKDNVIPVVNWPWLEETAMKELVPPKSFINLHDFETVADLGKYLNYLTHNDAEFNSYFEWKKQYRLLMSVPFSSIDLCTKLHQPQKDQEITDLHRWLQNDTSTCKPISGFSSLLIRLERFLSGKGWPW</sequence>
<dbReference type="EMBL" id="NEDP02004628">
    <property type="protein sequence ID" value="OWF45033.1"/>
    <property type="molecule type" value="Genomic_DNA"/>
</dbReference>
<dbReference type="InterPro" id="IPR038577">
    <property type="entry name" value="GT10-like_C_sf"/>
</dbReference>
<dbReference type="InterPro" id="IPR031481">
    <property type="entry name" value="Glyco_tran_10_N"/>
</dbReference>
<evidence type="ECO:0000256" key="10">
    <source>
        <dbReference type="ARBA" id="ARBA00023136"/>
    </source>
</evidence>
<organism evidence="15 16">
    <name type="scientific">Mizuhopecten yessoensis</name>
    <name type="common">Japanese scallop</name>
    <name type="synonym">Patinopecten yessoensis</name>
    <dbReference type="NCBI Taxonomy" id="6573"/>
    <lineage>
        <taxon>Eukaryota</taxon>
        <taxon>Metazoa</taxon>
        <taxon>Spiralia</taxon>
        <taxon>Lophotrochozoa</taxon>
        <taxon>Mollusca</taxon>
        <taxon>Bivalvia</taxon>
        <taxon>Autobranchia</taxon>
        <taxon>Pteriomorphia</taxon>
        <taxon>Pectinida</taxon>
        <taxon>Pectinoidea</taxon>
        <taxon>Pectinidae</taxon>
        <taxon>Mizuhopecten</taxon>
    </lineage>
</organism>
<evidence type="ECO:0000256" key="4">
    <source>
        <dbReference type="ARBA" id="ARBA00022676"/>
    </source>
</evidence>
<keyword evidence="4 12" id="KW-0328">Glycosyltransferase</keyword>
<name>A0A210Q8H1_MIZYE</name>
<evidence type="ECO:0000256" key="2">
    <source>
        <dbReference type="ARBA" id="ARBA00004922"/>
    </source>
</evidence>
<keyword evidence="16" id="KW-1185">Reference proteome</keyword>
<dbReference type="AlphaFoldDB" id="A0A210Q8H1"/>
<evidence type="ECO:0000256" key="7">
    <source>
        <dbReference type="ARBA" id="ARBA00022968"/>
    </source>
</evidence>
<evidence type="ECO:0000256" key="1">
    <source>
        <dbReference type="ARBA" id="ARBA00004323"/>
    </source>
</evidence>
<dbReference type="UniPathway" id="UPA00378"/>
<evidence type="ECO:0000256" key="5">
    <source>
        <dbReference type="ARBA" id="ARBA00022679"/>
    </source>
</evidence>
<reference evidence="15 16" key="1">
    <citation type="journal article" date="2017" name="Nat. Ecol. Evol.">
        <title>Scallop genome provides insights into evolution of bilaterian karyotype and development.</title>
        <authorList>
            <person name="Wang S."/>
            <person name="Zhang J."/>
            <person name="Jiao W."/>
            <person name="Li J."/>
            <person name="Xun X."/>
            <person name="Sun Y."/>
            <person name="Guo X."/>
            <person name="Huan P."/>
            <person name="Dong B."/>
            <person name="Zhang L."/>
            <person name="Hu X."/>
            <person name="Sun X."/>
            <person name="Wang J."/>
            <person name="Zhao C."/>
            <person name="Wang Y."/>
            <person name="Wang D."/>
            <person name="Huang X."/>
            <person name="Wang R."/>
            <person name="Lv J."/>
            <person name="Li Y."/>
            <person name="Zhang Z."/>
            <person name="Liu B."/>
            <person name="Lu W."/>
            <person name="Hui Y."/>
            <person name="Liang J."/>
            <person name="Zhou Z."/>
            <person name="Hou R."/>
            <person name="Li X."/>
            <person name="Liu Y."/>
            <person name="Li H."/>
            <person name="Ning X."/>
            <person name="Lin Y."/>
            <person name="Zhao L."/>
            <person name="Xing Q."/>
            <person name="Dou J."/>
            <person name="Li Y."/>
            <person name="Mao J."/>
            <person name="Guo H."/>
            <person name="Dou H."/>
            <person name="Li T."/>
            <person name="Mu C."/>
            <person name="Jiang W."/>
            <person name="Fu Q."/>
            <person name="Fu X."/>
            <person name="Miao Y."/>
            <person name="Liu J."/>
            <person name="Yu Q."/>
            <person name="Li R."/>
            <person name="Liao H."/>
            <person name="Li X."/>
            <person name="Kong Y."/>
            <person name="Jiang Z."/>
            <person name="Chourrout D."/>
            <person name="Li R."/>
            <person name="Bao Z."/>
        </authorList>
    </citation>
    <scope>NUCLEOTIDE SEQUENCE [LARGE SCALE GENOMIC DNA]</scope>
    <source>
        <strain evidence="15 16">PY_sf001</strain>
    </source>
</reference>
<evidence type="ECO:0000256" key="9">
    <source>
        <dbReference type="ARBA" id="ARBA00023034"/>
    </source>
</evidence>
<comment type="similarity">
    <text evidence="3 12">Belongs to the glycosyltransferase 10 family.</text>
</comment>
<keyword evidence="8" id="KW-1133">Transmembrane helix</keyword>
<dbReference type="InterPro" id="IPR001503">
    <property type="entry name" value="Glyco_trans_10"/>
</dbReference>
<keyword evidence="9 12" id="KW-0333">Golgi apparatus</keyword>
<keyword evidence="11" id="KW-0325">Glycoprotein</keyword>
<dbReference type="FunFam" id="3.40.50.11660:FF:000004">
    <property type="entry name" value="Glycoprotein 3-alpha-L-fucosyltransferase A"/>
    <property type="match status" value="1"/>
</dbReference>
<dbReference type="Pfam" id="PF00852">
    <property type="entry name" value="Glyco_transf_10"/>
    <property type="match status" value="1"/>
</dbReference>
<keyword evidence="6 12" id="KW-0812">Transmembrane</keyword>
<comment type="caution">
    <text evidence="15">The sequence shown here is derived from an EMBL/GenBank/DDBJ whole genome shotgun (WGS) entry which is preliminary data.</text>
</comment>